<protein>
    <submittedName>
        <fullName evidence="3">Exo-alpha-sialidase</fullName>
    </submittedName>
</protein>
<dbReference type="InterPro" id="IPR036278">
    <property type="entry name" value="Sialidase_sf"/>
</dbReference>
<dbReference type="CDD" id="cd15482">
    <property type="entry name" value="Sialidase_non-viral"/>
    <property type="match status" value="1"/>
</dbReference>
<dbReference type="RefSeq" id="WP_208473133.1">
    <property type="nucleotide sequence ID" value="NZ_JAGFNS010000047.1"/>
</dbReference>
<keyword evidence="2" id="KW-0732">Signal</keyword>
<proteinExistence type="predicted"/>
<comment type="caution">
    <text evidence="3">The sequence shown here is derived from an EMBL/GenBank/DDBJ whole genome shotgun (WGS) entry which is preliminary data.</text>
</comment>
<dbReference type="Gene3D" id="2.120.10.10">
    <property type="match status" value="1"/>
</dbReference>
<dbReference type="InterPro" id="IPR002860">
    <property type="entry name" value="BNR_rpt"/>
</dbReference>
<dbReference type="SUPFAM" id="SSF50939">
    <property type="entry name" value="Sialidases"/>
    <property type="match status" value="1"/>
</dbReference>
<evidence type="ECO:0000313" key="3">
    <source>
        <dbReference type="EMBL" id="MBO3743895.1"/>
    </source>
</evidence>
<dbReference type="EMBL" id="JAGFNS010000047">
    <property type="protein sequence ID" value="MBO3743895.1"/>
    <property type="molecule type" value="Genomic_DNA"/>
</dbReference>
<sequence length="394" mass="41942">MRRRRAVTAAAVFLATVLTATGLVATARDVPDERDLFDTAPTVTEAPDAGWPRTTSAAYTGTEVYAVHTRCRECNAELYVSSDEGDSWQRRTMPPAPENALRPREASLRALAPGVIIWREATFVPFPTAETPAAESPRVMAGPTVVPWITRDGGRSWHRAEISTQPVAVIPDGVSPIECSVWGISTCTVGVVDPATGRFAPLASQPTGITVEDGWTSQINVPLGGRPWIPGLDPVTRKPAVATSADGGRTWHTHVFTDGVAAVYHEVIGVAAMYLPRIAAGPGAAAYVLTHRADHVVDVRYTTDGGETWNTGDTIADGDTTGYVTADGTHILTTTDDRTTTSAGHGTGKYTPVTLPGYPESPSTAQFTGQYLVTAEDGMHLSADGRTWRRISPP</sequence>
<dbReference type="Proteomes" id="UP000679690">
    <property type="component" value="Unassembled WGS sequence"/>
</dbReference>
<reference evidence="3 4" key="1">
    <citation type="submission" date="2021-03" db="EMBL/GenBank/DDBJ databases">
        <title>Actinoplanes flavus sp. nov., a novel actinomycete isolated from Coconut Palm rhizosphere soil.</title>
        <authorList>
            <person name="Luo X."/>
        </authorList>
    </citation>
    <scope>NUCLEOTIDE SEQUENCE [LARGE SCALE GENOMIC DNA]</scope>
    <source>
        <strain evidence="3 4">NEAU-H7</strain>
    </source>
</reference>
<evidence type="ECO:0000256" key="1">
    <source>
        <dbReference type="SAM" id="MobiDB-lite"/>
    </source>
</evidence>
<accession>A0ABS3UZ91</accession>
<dbReference type="Pfam" id="PF02012">
    <property type="entry name" value="BNR"/>
    <property type="match status" value="1"/>
</dbReference>
<name>A0ABS3UZ91_9ACTN</name>
<feature type="chain" id="PRO_5045599259" evidence="2">
    <location>
        <begin position="21"/>
        <end position="394"/>
    </location>
</feature>
<feature type="signal peptide" evidence="2">
    <location>
        <begin position="1"/>
        <end position="20"/>
    </location>
</feature>
<organism evidence="3 4">
    <name type="scientific">Actinoplanes flavus</name>
    <dbReference type="NCBI Taxonomy" id="2820290"/>
    <lineage>
        <taxon>Bacteria</taxon>
        <taxon>Bacillati</taxon>
        <taxon>Actinomycetota</taxon>
        <taxon>Actinomycetes</taxon>
        <taxon>Micromonosporales</taxon>
        <taxon>Micromonosporaceae</taxon>
        <taxon>Actinoplanes</taxon>
    </lineage>
</organism>
<evidence type="ECO:0000313" key="4">
    <source>
        <dbReference type="Proteomes" id="UP000679690"/>
    </source>
</evidence>
<evidence type="ECO:0000256" key="2">
    <source>
        <dbReference type="SAM" id="SignalP"/>
    </source>
</evidence>
<keyword evidence="4" id="KW-1185">Reference proteome</keyword>
<gene>
    <name evidence="3" type="ORF">J5X75_41000</name>
</gene>
<feature type="region of interest" description="Disordered" evidence="1">
    <location>
        <begin position="335"/>
        <end position="356"/>
    </location>
</feature>